<dbReference type="EMBL" id="JAYJJT010000005">
    <property type="protein sequence ID" value="MEB3049335.1"/>
    <property type="molecule type" value="Genomic_DNA"/>
</dbReference>
<dbReference type="Proteomes" id="UP001299046">
    <property type="component" value="Unassembled WGS sequence"/>
</dbReference>
<keyword evidence="3" id="KW-1185">Reference proteome</keyword>
<evidence type="ECO:0000256" key="1">
    <source>
        <dbReference type="SAM" id="MobiDB-lite"/>
    </source>
</evidence>
<sequence>MPHYTPIILLGDQETVERRDRLDSDAAKQGYTIVDALGFDEGAVVREDDLTEVGAIVAALARAITRRADIWVPYPGPDFVREQHLRRLSLVLQRHGLTLVLYRQLYRVPTRGGSSLIDQALRTEVQAVDDLDHAALAFAGATSLSREIALALGKTPAPAIRRPTDRAEEPEPSMPPTLPPPTVPWTQRKRLVKHYAGWLVHGCGVTQAATARVLNSAGQRTATGAQWKSASVAKLLTGEFDIARG</sequence>
<reference evidence="2 3" key="1">
    <citation type="submission" date="2023-12" db="EMBL/GenBank/DDBJ databases">
        <title>Description of new species of Mycobacterium terrae complex isolated from sewage at the Sao Paulo Zoological Park Foundation in Brazil.</title>
        <authorList>
            <person name="Romagnoli C.L."/>
            <person name="Conceicao E.C."/>
            <person name="Machado E."/>
            <person name="Barreto L.B.P.F."/>
            <person name="Sharma A."/>
            <person name="Silva N.M."/>
            <person name="Marques L.E."/>
            <person name="Juliana M.A."/>
            <person name="Lourenco M.C.S."/>
            <person name="Digiampietri L.A."/>
            <person name="Suffys P.N."/>
            <person name="Viana-Niero C."/>
        </authorList>
    </citation>
    <scope>NUCLEOTIDE SEQUENCE [LARGE SCALE GENOMIC DNA]</scope>
    <source>
        <strain evidence="2 3">MYC123</strain>
    </source>
</reference>
<proteinExistence type="predicted"/>
<accession>A0ABU5YHK0</accession>
<feature type="compositionally biased region" description="Pro residues" evidence="1">
    <location>
        <begin position="172"/>
        <end position="183"/>
    </location>
</feature>
<comment type="caution">
    <text evidence="2">The sequence shown here is derived from an EMBL/GenBank/DDBJ whole genome shotgun (WGS) entry which is preliminary data.</text>
</comment>
<organism evidence="2 3">
    <name type="scientific">[Mycobacterium] zoologicum</name>
    <dbReference type="NCBI Taxonomy" id="2872311"/>
    <lineage>
        <taxon>Bacteria</taxon>
        <taxon>Bacillati</taxon>
        <taxon>Actinomycetota</taxon>
        <taxon>Actinomycetes</taxon>
        <taxon>Mycobacteriales</taxon>
        <taxon>Mycobacteriaceae</taxon>
        <taxon>Mycolicibacter</taxon>
    </lineage>
</organism>
<evidence type="ECO:0000313" key="2">
    <source>
        <dbReference type="EMBL" id="MEB3049335.1"/>
    </source>
</evidence>
<protein>
    <recommendedName>
        <fullName evidence="4">Resolvase</fullName>
    </recommendedName>
</protein>
<evidence type="ECO:0000313" key="3">
    <source>
        <dbReference type="Proteomes" id="UP001299046"/>
    </source>
</evidence>
<feature type="region of interest" description="Disordered" evidence="1">
    <location>
        <begin position="159"/>
        <end position="184"/>
    </location>
</feature>
<name>A0ABU5YHK0_9MYCO</name>
<evidence type="ECO:0008006" key="4">
    <source>
        <dbReference type="Google" id="ProtNLM"/>
    </source>
</evidence>
<gene>
    <name evidence="2" type="ORF">KV112_06190</name>
</gene>
<dbReference type="RefSeq" id="WP_224864407.1">
    <property type="nucleotide sequence ID" value="NZ_JAYJJT010000005.1"/>
</dbReference>